<reference evidence="1 2" key="1">
    <citation type="submission" date="2023-03" db="EMBL/GenBank/DDBJ databases">
        <title>Bacillus Genome Sequencing.</title>
        <authorList>
            <person name="Dunlap C."/>
        </authorList>
    </citation>
    <scope>NUCLEOTIDE SEQUENCE [LARGE SCALE GENOMIC DNA]</scope>
    <source>
        <strain evidence="1 2">B-23453</strain>
    </source>
</reference>
<keyword evidence="2" id="KW-1185">Reference proteome</keyword>
<dbReference type="EMBL" id="JARMAB010000007">
    <property type="protein sequence ID" value="MED1202630.1"/>
    <property type="molecule type" value="Genomic_DNA"/>
</dbReference>
<gene>
    <name evidence="1" type="ORF">P4T90_05925</name>
</gene>
<evidence type="ECO:0000313" key="1">
    <source>
        <dbReference type="EMBL" id="MED1202630.1"/>
    </source>
</evidence>
<name>A0ABU6MD91_9BACI</name>
<evidence type="ECO:0000313" key="2">
    <source>
        <dbReference type="Proteomes" id="UP001341444"/>
    </source>
</evidence>
<sequence>MKSFVQLTKTMPGLRTNSGMAYCTKRDNLCENSHHNDTSILAETSFLLT</sequence>
<comment type="caution">
    <text evidence="1">The sequence shown here is derived from an EMBL/GenBank/DDBJ whole genome shotgun (WGS) entry which is preliminary data.</text>
</comment>
<organism evidence="1 2">
    <name type="scientific">Heyndrickxia acidicola</name>
    <dbReference type="NCBI Taxonomy" id="209389"/>
    <lineage>
        <taxon>Bacteria</taxon>
        <taxon>Bacillati</taxon>
        <taxon>Bacillota</taxon>
        <taxon>Bacilli</taxon>
        <taxon>Bacillales</taxon>
        <taxon>Bacillaceae</taxon>
        <taxon>Heyndrickxia</taxon>
    </lineage>
</organism>
<protein>
    <submittedName>
        <fullName evidence="1">Uncharacterized protein</fullName>
    </submittedName>
</protein>
<dbReference type="RefSeq" id="WP_157090682.1">
    <property type="nucleotide sequence ID" value="NZ_JARMAB010000007.1"/>
</dbReference>
<proteinExistence type="predicted"/>
<accession>A0ABU6MD91</accession>
<dbReference type="Proteomes" id="UP001341444">
    <property type="component" value="Unassembled WGS sequence"/>
</dbReference>